<feature type="non-terminal residue" evidence="6">
    <location>
        <position position="120"/>
    </location>
</feature>
<feature type="domain" description="B box-type" evidence="5">
    <location>
        <begin position="5"/>
        <end position="52"/>
    </location>
</feature>
<dbReference type="Gene3D" id="3.30.160.60">
    <property type="entry name" value="Classic Zinc Finger"/>
    <property type="match status" value="1"/>
</dbReference>
<feature type="domain" description="B box-type" evidence="5">
    <location>
        <begin position="68"/>
        <end position="104"/>
    </location>
</feature>
<dbReference type="SUPFAM" id="SSF57845">
    <property type="entry name" value="B-box zinc-binding domain"/>
    <property type="match status" value="1"/>
</dbReference>
<keyword evidence="2 4" id="KW-0863">Zinc-finger</keyword>
<dbReference type="PANTHER" id="PTHR25465:SF41">
    <property type="entry name" value="E3 UBIQUITIN-PROTEIN LIGASE RNF135"/>
    <property type="match status" value="1"/>
</dbReference>
<sequence>VDVENQDKKCKMCVTKIAACKCTECDSMLCISCFENVHSMSAAIKNHKPILITVPQLAANGNDVEPKCAEHNRILEYFCEDDSSSICSRCYIVGKHQNHSITSFEEKNKQVLEDIGNELP</sequence>
<evidence type="ECO:0000256" key="4">
    <source>
        <dbReference type="PROSITE-ProRule" id="PRU00024"/>
    </source>
</evidence>
<dbReference type="EMBL" id="HACG01010564">
    <property type="protein sequence ID" value="CEK57429.1"/>
    <property type="molecule type" value="Transcribed_RNA"/>
</dbReference>
<dbReference type="SMART" id="SM00336">
    <property type="entry name" value="BBOX"/>
    <property type="match status" value="2"/>
</dbReference>
<dbReference type="PANTHER" id="PTHR25465">
    <property type="entry name" value="B-BOX DOMAIN CONTAINING"/>
    <property type="match status" value="1"/>
</dbReference>
<proteinExistence type="predicted"/>
<dbReference type="AlphaFoldDB" id="A0A0B6YMJ5"/>
<feature type="non-terminal residue" evidence="6">
    <location>
        <position position="1"/>
    </location>
</feature>
<evidence type="ECO:0000256" key="3">
    <source>
        <dbReference type="ARBA" id="ARBA00022833"/>
    </source>
</evidence>
<dbReference type="InterPro" id="IPR000315">
    <property type="entry name" value="Znf_B-box"/>
</dbReference>
<dbReference type="GO" id="GO:0008270">
    <property type="term" value="F:zinc ion binding"/>
    <property type="evidence" value="ECO:0007669"/>
    <property type="project" value="UniProtKB-KW"/>
</dbReference>
<dbReference type="PROSITE" id="PS50119">
    <property type="entry name" value="ZF_BBOX"/>
    <property type="match status" value="2"/>
</dbReference>
<accession>A0A0B6YMJ5</accession>
<protein>
    <recommendedName>
        <fullName evidence="5">B box-type domain-containing protein</fullName>
    </recommendedName>
</protein>
<evidence type="ECO:0000256" key="2">
    <source>
        <dbReference type="ARBA" id="ARBA00022771"/>
    </source>
</evidence>
<name>A0A0B6YMJ5_9EUPU</name>
<gene>
    <name evidence="6" type="primary">ORF30155</name>
</gene>
<keyword evidence="1" id="KW-0479">Metal-binding</keyword>
<evidence type="ECO:0000256" key="1">
    <source>
        <dbReference type="ARBA" id="ARBA00022723"/>
    </source>
</evidence>
<keyword evidence="3" id="KW-0862">Zinc</keyword>
<evidence type="ECO:0000313" key="6">
    <source>
        <dbReference type="EMBL" id="CEK57429.1"/>
    </source>
</evidence>
<organism evidence="6">
    <name type="scientific">Arion vulgaris</name>
    <dbReference type="NCBI Taxonomy" id="1028688"/>
    <lineage>
        <taxon>Eukaryota</taxon>
        <taxon>Metazoa</taxon>
        <taxon>Spiralia</taxon>
        <taxon>Lophotrochozoa</taxon>
        <taxon>Mollusca</taxon>
        <taxon>Gastropoda</taxon>
        <taxon>Heterobranchia</taxon>
        <taxon>Euthyneura</taxon>
        <taxon>Panpulmonata</taxon>
        <taxon>Eupulmonata</taxon>
        <taxon>Stylommatophora</taxon>
        <taxon>Helicina</taxon>
        <taxon>Arionoidea</taxon>
        <taxon>Arionidae</taxon>
        <taxon>Arion</taxon>
    </lineage>
</organism>
<dbReference type="CDD" id="cd19757">
    <property type="entry name" value="Bbox1"/>
    <property type="match status" value="1"/>
</dbReference>
<dbReference type="InterPro" id="IPR051051">
    <property type="entry name" value="E3_ubiq-ligase_TRIM/RNF"/>
</dbReference>
<dbReference type="Pfam" id="PF00643">
    <property type="entry name" value="zf-B_box"/>
    <property type="match status" value="1"/>
</dbReference>
<reference evidence="6" key="1">
    <citation type="submission" date="2014-12" db="EMBL/GenBank/DDBJ databases">
        <title>Insight into the proteome of Arion vulgaris.</title>
        <authorList>
            <person name="Aradska J."/>
            <person name="Bulat T."/>
            <person name="Smidak R."/>
            <person name="Sarate P."/>
            <person name="Gangsoo J."/>
            <person name="Sialana F."/>
            <person name="Bilban M."/>
            <person name="Lubec G."/>
        </authorList>
    </citation>
    <scope>NUCLEOTIDE SEQUENCE</scope>
    <source>
        <tissue evidence="6">Skin</tissue>
    </source>
</reference>
<evidence type="ECO:0000259" key="5">
    <source>
        <dbReference type="PROSITE" id="PS50119"/>
    </source>
</evidence>